<organism evidence="1 2">
    <name type="scientific">Trichoderma ghanense</name>
    <dbReference type="NCBI Taxonomy" id="65468"/>
    <lineage>
        <taxon>Eukaryota</taxon>
        <taxon>Fungi</taxon>
        <taxon>Dikarya</taxon>
        <taxon>Ascomycota</taxon>
        <taxon>Pezizomycotina</taxon>
        <taxon>Sordariomycetes</taxon>
        <taxon>Hypocreomycetidae</taxon>
        <taxon>Hypocreales</taxon>
        <taxon>Hypocreaceae</taxon>
        <taxon>Trichoderma</taxon>
    </lineage>
</organism>
<dbReference type="InterPro" id="IPR046341">
    <property type="entry name" value="SET_dom_sf"/>
</dbReference>
<dbReference type="RefSeq" id="XP_073558902.1">
    <property type="nucleotide sequence ID" value="XM_073702401.1"/>
</dbReference>
<gene>
    <name evidence="1" type="ORF">CCMA1212_005125</name>
</gene>
<dbReference type="Gene3D" id="2.170.270.10">
    <property type="entry name" value="SET domain"/>
    <property type="match status" value="1"/>
</dbReference>
<dbReference type="SUPFAM" id="SSF82199">
    <property type="entry name" value="SET domain"/>
    <property type="match status" value="1"/>
</dbReference>
<reference evidence="1 2" key="1">
    <citation type="submission" date="2018-01" db="EMBL/GenBank/DDBJ databases">
        <title>Genome characterization of the sugarcane-associated fungus Trichoderma ghanense CCMA-1212 and their application in lignocelulose bioconversion.</title>
        <authorList>
            <person name="Steindorff A.S."/>
            <person name="Mendes T.D."/>
            <person name="Vilela E.S.D."/>
            <person name="Rodrigues D.S."/>
            <person name="Formighieri E.F."/>
            <person name="Melo I.S."/>
            <person name="Favaro L.C.L."/>
        </authorList>
    </citation>
    <scope>NUCLEOTIDE SEQUENCE [LARGE SCALE GENOMIC DNA]</scope>
    <source>
        <strain evidence="1 2">CCMA-1212</strain>
    </source>
</reference>
<dbReference type="GeneID" id="300576851"/>
<comment type="caution">
    <text evidence="1">The sequence shown here is derived from an EMBL/GenBank/DDBJ whole genome shotgun (WGS) entry which is preliminary data.</text>
</comment>
<name>A0ABY2H3I4_9HYPO</name>
<evidence type="ECO:0008006" key="3">
    <source>
        <dbReference type="Google" id="ProtNLM"/>
    </source>
</evidence>
<evidence type="ECO:0000313" key="2">
    <source>
        <dbReference type="Proteomes" id="UP001642720"/>
    </source>
</evidence>
<dbReference type="Proteomes" id="UP001642720">
    <property type="component" value="Unassembled WGS sequence"/>
</dbReference>
<sequence>MAYSLTVAALLHPWSGRLEIICNLPVYRDKSTTFDIIPLRFDNYPGPVQKHKRRQRRLSIELPRLLNHQRDDTKDEVLEEEDTIRLFPSNWFSLRGLWLMRASSTTETQSDTLSSDETTCEDLDTTSETLETTATDSGTLQEETLDALVHLTISETAKAEEKPEAEGEPETPFILPLARKLSPSPEYRNEYFQVAKSRVAGWGAFATRDLKLGDIILREIPLFVAESHNIIREFYKLSLQDREVALSLHAHELIKGDTPRITAVWHTNWQVSLPRLQLVRLNERRLTLHG</sequence>
<proteinExistence type="predicted"/>
<evidence type="ECO:0000313" key="1">
    <source>
        <dbReference type="EMBL" id="TFB02701.1"/>
    </source>
</evidence>
<protein>
    <recommendedName>
        <fullName evidence="3">HNH nuclease domain-containing protein</fullName>
    </recommendedName>
</protein>
<accession>A0ABY2H3I4</accession>
<keyword evidence="2" id="KW-1185">Reference proteome</keyword>
<dbReference type="EMBL" id="PPTA01000006">
    <property type="protein sequence ID" value="TFB02701.1"/>
    <property type="molecule type" value="Genomic_DNA"/>
</dbReference>